<evidence type="ECO:0000313" key="1">
    <source>
        <dbReference type="EMBL" id="CAH0051122.1"/>
    </source>
</evidence>
<accession>A0A9N9Z7Y8</accession>
<dbReference type="Proteomes" id="UP000775872">
    <property type="component" value="Unassembled WGS sequence"/>
</dbReference>
<dbReference type="InterPro" id="IPR025533">
    <property type="entry name" value="DUF4419"/>
</dbReference>
<organism evidence="1 2">
    <name type="scientific">Clonostachys solani</name>
    <dbReference type="NCBI Taxonomy" id="160281"/>
    <lineage>
        <taxon>Eukaryota</taxon>
        <taxon>Fungi</taxon>
        <taxon>Dikarya</taxon>
        <taxon>Ascomycota</taxon>
        <taxon>Pezizomycotina</taxon>
        <taxon>Sordariomycetes</taxon>
        <taxon>Hypocreomycetidae</taxon>
        <taxon>Hypocreales</taxon>
        <taxon>Bionectriaceae</taxon>
        <taxon>Clonostachys</taxon>
    </lineage>
</organism>
<dbReference type="EMBL" id="CABFOC020000039">
    <property type="protein sequence ID" value="CAH0051122.1"/>
    <property type="molecule type" value="Genomic_DNA"/>
</dbReference>
<dbReference type="AlphaFoldDB" id="A0A9N9Z7Y8"/>
<protein>
    <submittedName>
        <fullName evidence="1">Uncharacterized protein</fullName>
    </submittedName>
</protein>
<gene>
    <name evidence="1" type="ORF">CSOL1703_00016019</name>
</gene>
<proteinExistence type="predicted"/>
<name>A0A9N9Z7Y8_9HYPO</name>
<dbReference type="OrthoDB" id="9978173at2759"/>
<reference evidence="1" key="1">
    <citation type="submission" date="2021-10" db="EMBL/GenBank/DDBJ databases">
        <authorList>
            <person name="Piombo E."/>
        </authorList>
    </citation>
    <scope>NUCLEOTIDE SEQUENCE</scope>
</reference>
<comment type="caution">
    <text evidence="1">The sequence shown here is derived from an EMBL/GenBank/DDBJ whole genome shotgun (WGS) entry which is preliminary data.</text>
</comment>
<dbReference type="Pfam" id="PF14388">
    <property type="entry name" value="DUF4419"/>
    <property type="match status" value="1"/>
</dbReference>
<dbReference type="PANTHER" id="PTHR31252">
    <property type="entry name" value="DUF4419 DOMAIN-CONTAINING PROTEIN"/>
    <property type="match status" value="1"/>
</dbReference>
<sequence length="382" mass="43177">MPVTVYPARTTPIAWKQPGVTSSAELFWSACSDEARKCKTMIQSSFQDVASDHIHGSSNGFVYAAFQAYSHHYHLKLRPEDVWFSILVQLSFYINKHAEELKSVFVPRGGEREVEKEVFGTIHTIDFGQMAVATSREFQNYVVDAQLRDWIMPDFTTTQDNDRVVAAILMMGTLQKHFSYKATMMCGIPSVTLQGEREDWTKLRNRLGKIASWGREPAQFAERLKTVLDYFILTFDQPNSVDVKEFWNKIAHYKSGGSGPTYLSGWMTAFCFWSGDGELIRNTGFGSELEFCRIGNSIFLPVETNDIPAGYASVPVKLDYSGTMYQTRLLAGSVGRRFTRSGWPVIDLDPLGTKIQPHNGDASGLDTIEPVIGWWMYETSEE</sequence>
<keyword evidence="2" id="KW-1185">Reference proteome</keyword>
<dbReference type="PANTHER" id="PTHR31252:SF11">
    <property type="entry name" value="DUF4419 DOMAIN-CONTAINING PROTEIN"/>
    <property type="match status" value="1"/>
</dbReference>
<evidence type="ECO:0000313" key="2">
    <source>
        <dbReference type="Proteomes" id="UP000775872"/>
    </source>
</evidence>